<dbReference type="InterPro" id="IPR004666">
    <property type="entry name" value="Rp_bS6_RimK/Lys_biosynth_LsyX"/>
</dbReference>
<dbReference type="InterPro" id="IPR011761">
    <property type="entry name" value="ATP-grasp"/>
</dbReference>
<keyword evidence="6" id="KW-0436">Ligase</keyword>
<keyword evidence="2 4" id="KW-0547">Nucleotide-binding</keyword>
<dbReference type="Gene3D" id="3.40.50.20">
    <property type="match status" value="1"/>
</dbReference>
<proteinExistence type="predicted"/>
<dbReference type="Pfam" id="PF08443">
    <property type="entry name" value="RimK"/>
    <property type="match status" value="1"/>
</dbReference>
<accession>A0A7X5HWY1</accession>
<dbReference type="AlphaFoldDB" id="A0A7X5HWY1"/>
<dbReference type="GO" id="GO:0018169">
    <property type="term" value="F:ribosomal S6-glutamic acid ligase activity"/>
    <property type="evidence" value="ECO:0007669"/>
    <property type="project" value="TreeGrafter"/>
</dbReference>
<keyword evidence="3 4" id="KW-0067">ATP-binding</keyword>
<dbReference type="SUPFAM" id="SSF56059">
    <property type="entry name" value="Glutathione synthetase ATP-binding domain-like"/>
    <property type="match status" value="1"/>
</dbReference>
<reference evidence="6 7" key="1">
    <citation type="submission" date="2020-01" db="EMBL/GenBank/DDBJ databases">
        <title>Anaeroalcalibacter tamaniensis gen. nov., sp. nov., moderately halophilic strictly anaerobic fermenter bacterium from mud volcano of Taman peninsula.</title>
        <authorList>
            <person name="Frolova A."/>
            <person name="Merkel A.Y."/>
            <person name="Slobodkin A.I."/>
        </authorList>
    </citation>
    <scope>NUCLEOTIDE SEQUENCE [LARGE SCALE GENOMIC DNA]</scope>
    <source>
        <strain evidence="6 7">F-3ap</strain>
    </source>
</reference>
<dbReference type="GO" id="GO:0046872">
    <property type="term" value="F:metal ion binding"/>
    <property type="evidence" value="ECO:0007669"/>
    <property type="project" value="UniProtKB-KW"/>
</dbReference>
<evidence type="ECO:0000313" key="6">
    <source>
        <dbReference type="EMBL" id="NDL67991.1"/>
    </source>
</evidence>
<evidence type="ECO:0000256" key="1">
    <source>
        <dbReference type="ARBA" id="ARBA00022723"/>
    </source>
</evidence>
<evidence type="ECO:0000259" key="5">
    <source>
        <dbReference type="PROSITE" id="PS50975"/>
    </source>
</evidence>
<dbReference type="EMBL" id="JAAEEH010000025">
    <property type="protein sequence ID" value="NDL67991.1"/>
    <property type="molecule type" value="Genomic_DNA"/>
</dbReference>
<dbReference type="GO" id="GO:0009432">
    <property type="term" value="P:SOS response"/>
    <property type="evidence" value="ECO:0007669"/>
    <property type="project" value="TreeGrafter"/>
</dbReference>
<dbReference type="PANTHER" id="PTHR21621">
    <property type="entry name" value="RIBOSOMAL PROTEIN S6 MODIFICATION PROTEIN"/>
    <property type="match status" value="1"/>
</dbReference>
<evidence type="ECO:0000256" key="4">
    <source>
        <dbReference type="PROSITE-ProRule" id="PRU00409"/>
    </source>
</evidence>
<dbReference type="GO" id="GO:0005524">
    <property type="term" value="F:ATP binding"/>
    <property type="evidence" value="ECO:0007669"/>
    <property type="project" value="UniProtKB-UniRule"/>
</dbReference>
<dbReference type="PROSITE" id="PS50975">
    <property type="entry name" value="ATP_GRASP"/>
    <property type="match status" value="1"/>
</dbReference>
<dbReference type="Proteomes" id="UP000461585">
    <property type="component" value="Unassembled WGS sequence"/>
</dbReference>
<comment type="caution">
    <text evidence="6">The sequence shown here is derived from an EMBL/GenBank/DDBJ whole genome shotgun (WGS) entry which is preliminary data.</text>
</comment>
<gene>
    <name evidence="6" type="ORF">GXN74_09595</name>
</gene>
<dbReference type="Gene3D" id="3.30.470.20">
    <property type="entry name" value="ATP-grasp fold, B domain"/>
    <property type="match status" value="1"/>
</dbReference>
<dbReference type="InterPro" id="IPR013651">
    <property type="entry name" value="ATP-grasp_RimK-type"/>
</dbReference>
<feature type="domain" description="ATP-grasp" evidence="5">
    <location>
        <begin position="108"/>
        <end position="294"/>
    </location>
</feature>
<dbReference type="GO" id="GO:0005737">
    <property type="term" value="C:cytoplasm"/>
    <property type="evidence" value="ECO:0007669"/>
    <property type="project" value="TreeGrafter"/>
</dbReference>
<sequence>MSKGKERIWIVYSREALSPDKGKNASGWMLEAGKAWGFEGEIVFSEDLLAGYGKVPFLYRQGRPAILPDLALMRCYDLGLARVLEELGVPVFNGSGPMEASRNKLETHRHLCRRGLPMPLTLQVGALSQEMPVDREYEAVAEVLQAGDFVAKVPEGSKGEGVHLVDSPTAYRELRKIHPQEVLCQSYVRESSGRDYRVYVVDGKAVGAVERSSREDFRSNMAQGGKVRLVSLEGGKAALAETAAAALGLFFAGVDLLDGAEGLLVCEVNACPGFRGISMVSSISIPHAIFQGLRRVLS</sequence>
<organism evidence="6 7">
    <name type="scientific">Anaerotalea alkaliphila</name>
    <dbReference type="NCBI Taxonomy" id="2662126"/>
    <lineage>
        <taxon>Bacteria</taxon>
        <taxon>Bacillati</taxon>
        <taxon>Bacillota</taxon>
        <taxon>Clostridia</taxon>
        <taxon>Eubacteriales</taxon>
        <taxon>Anaerotalea</taxon>
    </lineage>
</organism>
<evidence type="ECO:0000313" key="7">
    <source>
        <dbReference type="Proteomes" id="UP000461585"/>
    </source>
</evidence>
<dbReference type="NCBIfam" id="TIGR00768">
    <property type="entry name" value="rimK_fam"/>
    <property type="match status" value="1"/>
</dbReference>
<keyword evidence="1" id="KW-0479">Metal-binding</keyword>
<protein>
    <submittedName>
        <fullName evidence="6">RimK family alpha-L-glutamate ligase</fullName>
    </submittedName>
</protein>
<keyword evidence="7" id="KW-1185">Reference proteome</keyword>
<name>A0A7X5HWY1_9FIRM</name>
<evidence type="ECO:0000256" key="2">
    <source>
        <dbReference type="ARBA" id="ARBA00022741"/>
    </source>
</evidence>
<evidence type="ECO:0000256" key="3">
    <source>
        <dbReference type="ARBA" id="ARBA00022840"/>
    </source>
</evidence>
<dbReference type="PANTHER" id="PTHR21621:SF0">
    <property type="entry name" value="BETA-CITRYLGLUTAMATE SYNTHASE B-RELATED"/>
    <property type="match status" value="1"/>
</dbReference>
<dbReference type="RefSeq" id="WP_162370717.1">
    <property type="nucleotide sequence ID" value="NZ_JAAEEH010000025.1"/>
</dbReference>